<dbReference type="HOGENOM" id="CLU_013296_1_1_1"/>
<evidence type="ECO:0000259" key="5">
    <source>
        <dbReference type="PROSITE" id="PS50048"/>
    </source>
</evidence>
<protein>
    <recommendedName>
        <fullName evidence="5">Zn(2)-C6 fungal-type domain-containing protein</fullName>
    </recommendedName>
</protein>
<dbReference type="SMART" id="SM00906">
    <property type="entry name" value="Fungal_trans"/>
    <property type="match status" value="1"/>
</dbReference>
<dbReference type="PROSITE" id="PS00463">
    <property type="entry name" value="ZN2_CY6_FUNGAL_1"/>
    <property type="match status" value="1"/>
</dbReference>
<dbReference type="OrthoDB" id="4898680at2759"/>
<evidence type="ECO:0000256" key="4">
    <source>
        <dbReference type="SAM" id="MobiDB-lite"/>
    </source>
</evidence>
<dbReference type="Proteomes" id="UP000024376">
    <property type="component" value="Unassembled WGS sequence"/>
</dbReference>
<accession>A0A024S0U7</accession>
<dbReference type="GO" id="GO:0003677">
    <property type="term" value="F:DNA binding"/>
    <property type="evidence" value="ECO:0007669"/>
    <property type="project" value="InterPro"/>
</dbReference>
<dbReference type="GO" id="GO:0005634">
    <property type="term" value="C:nucleus"/>
    <property type="evidence" value="ECO:0007669"/>
    <property type="project" value="UniProtKB-SubCell"/>
</dbReference>
<sequence length="813" mass="90442">MAASSASPVLLRRPNGRPVACDNCRARKVACDHRQPVCRRCEDRGQEAECVYTSSLPRKGPFTNNKRATPREAGPSAGLASSSTSLREDGARAATAPRAAGTGPMAAEEHRSSLRRAEARRQASVEIHDRRARKGYSFESSSSSSPLNPPPRRREAGASTTTTPGAHLASERASSPLHQAPGYLGFTSYSSVFEETKNSLSMLQGFHAWLPQPINDGLRQGVADELSRCLCSPTKEMCLVVLRAIPAPNTCYIELVQESPFYRDGWQRVMAQRVLADLHERFGSYLGPCRLDSQLEEIALFLSDNTTRPFHELEPNPEKWIGQFTGSNLRWESLGFVFSFNDLVFPDHGGLDSKSALKEWVEISRVCLGLCMDLSRRFASANGLLAQLSHRRATLESMHAGDASYSTWRCTAEAVALVTFLGMHAESNSPSYEPTLASESRRRLFAQLFVGEKDGVLFTGRPPRLSHRYAFTPLPLDLRDEDLLAGGEALERAVAGLDENGWNTGGKIYSATVTRARCIVAMIRDELVEIGIGKPRQKVASALLRDLKERQLEAVKEFPPSLAYNSSEILDPDSNVNLIFARLLLQLEQLQNLFFVERLLLKHGELDEGAMLLISFQLVSLTLLFWTHKDRFAPFRNDFEWLVMAFATPSGGILCMELLNPTLKGSHPKDPSITRSNIIQQLSLLIAFLEWIDPSRPNGDMCVTASAVMRRVLDHVLNTANQGLSWRAEERDDVQLDFSLELFDTFDWMRTQNMHQTHNQQTNPPIKTQTIHPLTNHCFTNSNVNPLSHSLLPQSLDLPFAATARSFPCVLAS</sequence>
<proteinExistence type="predicted"/>
<dbReference type="PROSITE" id="PS50048">
    <property type="entry name" value="ZN2_CY6_FUNGAL_2"/>
    <property type="match status" value="1"/>
</dbReference>
<dbReference type="GO" id="GO:0006351">
    <property type="term" value="P:DNA-templated transcription"/>
    <property type="evidence" value="ECO:0007669"/>
    <property type="project" value="InterPro"/>
</dbReference>
<keyword evidence="2" id="KW-0479">Metal-binding</keyword>
<dbReference type="Gene3D" id="4.10.240.10">
    <property type="entry name" value="Zn(2)-C6 fungal-type DNA-binding domain"/>
    <property type="match status" value="1"/>
</dbReference>
<feature type="domain" description="Zn(2)-C6 fungal-type" evidence="5">
    <location>
        <begin position="20"/>
        <end position="52"/>
    </location>
</feature>
<dbReference type="EMBL" id="KI911165">
    <property type="protein sequence ID" value="ETR98065.1"/>
    <property type="molecule type" value="Genomic_DNA"/>
</dbReference>
<evidence type="ECO:0000313" key="6">
    <source>
        <dbReference type="EMBL" id="ETR98065.1"/>
    </source>
</evidence>
<feature type="compositionally biased region" description="Low complexity" evidence="4">
    <location>
        <begin position="92"/>
        <end position="106"/>
    </location>
</feature>
<dbReference type="AlphaFoldDB" id="A0A024S0U7"/>
<dbReference type="SUPFAM" id="SSF57701">
    <property type="entry name" value="Zn2/Cys6 DNA-binding domain"/>
    <property type="match status" value="1"/>
</dbReference>
<keyword evidence="3" id="KW-0539">Nucleus</keyword>
<dbReference type="GO" id="GO:0000981">
    <property type="term" value="F:DNA-binding transcription factor activity, RNA polymerase II-specific"/>
    <property type="evidence" value="ECO:0007669"/>
    <property type="project" value="InterPro"/>
</dbReference>
<dbReference type="InterPro" id="IPR001138">
    <property type="entry name" value="Zn2Cys6_DnaBD"/>
</dbReference>
<dbReference type="CDD" id="cd00067">
    <property type="entry name" value="GAL4"/>
    <property type="match status" value="1"/>
</dbReference>
<evidence type="ECO:0000256" key="3">
    <source>
        <dbReference type="ARBA" id="ARBA00023242"/>
    </source>
</evidence>
<dbReference type="CDD" id="cd12148">
    <property type="entry name" value="fungal_TF_MHR"/>
    <property type="match status" value="1"/>
</dbReference>
<dbReference type="KEGG" id="trr:M419DRAFT_139021"/>
<gene>
    <name evidence="6" type="ORF">M419DRAFT_139021</name>
</gene>
<evidence type="ECO:0000256" key="2">
    <source>
        <dbReference type="ARBA" id="ARBA00022723"/>
    </source>
</evidence>
<dbReference type="InterPro" id="IPR007219">
    <property type="entry name" value="XnlR_reg_dom"/>
</dbReference>
<reference evidence="7" key="1">
    <citation type="journal article" date="2013" name="Ind. Biotechnol.">
        <title>Comparative genomics analysis of Trichoderma reesei strains.</title>
        <authorList>
            <person name="Koike H."/>
            <person name="Aerts A."/>
            <person name="LaButti K."/>
            <person name="Grigoriev I.V."/>
            <person name="Baker S.E."/>
        </authorList>
    </citation>
    <scope>NUCLEOTIDE SEQUENCE [LARGE SCALE GENOMIC DNA]</scope>
    <source>
        <strain evidence="7">ATCC 56765 / BCRC 32924 / NRRL 11460 / Rut C-30</strain>
    </source>
</reference>
<dbReference type="InterPro" id="IPR036864">
    <property type="entry name" value="Zn2-C6_fun-type_DNA-bd_sf"/>
</dbReference>
<dbReference type="InterPro" id="IPR050613">
    <property type="entry name" value="Sec_Metabolite_Reg"/>
</dbReference>
<feature type="compositionally biased region" description="Polar residues" evidence="4">
    <location>
        <begin position="55"/>
        <end position="67"/>
    </location>
</feature>
<organism evidence="6 7">
    <name type="scientific">Hypocrea jecorina (strain ATCC 56765 / BCRC 32924 / NRRL 11460 / Rut C-30)</name>
    <name type="common">Trichoderma reesei</name>
    <dbReference type="NCBI Taxonomy" id="1344414"/>
    <lineage>
        <taxon>Eukaryota</taxon>
        <taxon>Fungi</taxon>
        <taxon>Dikarya</taxon>
        <taxon>Ascomycota</taxon>
        <taxon>Pezizomycotina</taxon>
        <taxon>Sordariomycetes</taxon>
        <taxon>Hypocreomycetidae</taxon>
        <taxon>Hypocreales</taxon>
        <taxon>Hypocreaceae</taxon>
        <taxon>Trichoderma</taxon>
    </lineage>
</organism>
<dbReference type="PANTHER" id="PTHR31001">
    <property type="entry name" value="UNCHARACTERIZED TRANSCRIPTIONAL REGULATORY PROTEIN"/>
    <property type="match status" value="1"/>
</dbReference>
<dbReference type="SMART" id="SM00066">
    <property type="entry name" value="GAL4"/>
    <property type="match status" value="1"/>
</dbReference>
<name>A0A024S0U7_HYPJR</name>
<dbReference type="PANTHER" id="PTHR31001:SF40">
    <property type="entry name" value="ZN(II)2CYS6 TRANSCRIPTION FACTOR (EUROFUNG)"/>
    <property type="match status" value="1"/>
</dbReference>
<evidence type="ECO:0000313" key="7">
    <source>
        <dbReference type="Proteomes" id="UP000024376"/>
    </source>
</evidence>
<feature type="region of interest" description="Disordered" evidence="4">
    <location>
        <begin position="55"/>
        <end position="174"/>
    </location>
</feature>
<feature type="compositionally biased region" description="Basic and acidic residues" evidence="4">
    <location>
        <begin position="107"/>
        <end position="129"/>
    </location>
</feature>
<comment type="subcellular location">
    <subcellularLocation>
        <location evidence="1">Nucleus</location>
    </subcellularLocation>
</comment>
<dbReference type="Pfam" id="PF00172">
    <property type="entry name" value="Zn_clus"/>
    <property type="match status" value="1"/>
</dbReference>
<evidence type="ECO:0000256" key="1">
    <source>
        <dbReference type="ARBA" id="ARBA00004123"/>
    </source>
</evidence>
<dbReference type="GO" id="GO:0008270">
    <property type="term" value="F:zinc ion binding"/>
    <property type="evidence" value="ECO:0007669"/>
    <property type="project" value="InterPro"/>
</dbReference>